<keyword evidence="4" id="KW-0963">Cytoplasm</keyword>
<dbReference type="GO" id="GO:0005814">
    <property type="term" value="C:centriole"/>
    <property type="evidence" value="ECO:0007669"/>
    <property type="project" value="UniProtKB-SubCell"/>
</dbReference>
<comment type="similarity">
    <text evidence="2">Belongs to the CEP162 family.</text>
</comment>
<dbReference type="EMBL" id="JASPKZ010009388">
    <property type="protein sequence ID" value="KAJ9576870.1"/>
    <property type="molecule type" value="Genomic_DNA"/>
</dbReference>
<comment type="caution">
    <text evidence="11">The sequence shown here is derived from an EMBL/GenBank/DDBJ whole genome shotgun (WGS) entry which is preliminary data.</text>
</comment>
<comment type="subcellular location">
    <subcellularLocation>
        <location evidence="1">Cytoplasm</location>
        <location evidence="1">Cytoskeleton</location>
        <location evidence="1">Microtubule organizing center</location>
        <location evidence="1">Centrosome</location>
        <location evidence="1">Centriole</location>
    </subcellularLocation>
</comment>
<name>A0AAD7ZAM1_DIPPU</name>
<dbReference type="Proteomes" id="UP001233999">
    <property type="component" value="Unassembled WGS sequence"/>
</dbReference>
<evidence type="ECO:0000256" key="1">
    <source>
        <dbReference type="ARBA" id="ARBA00004114"/>
    </source>
</evidence>
<feature type="region of interest" description="Disordered" evidence="10">
    <location>
        <begin position="1"/>
        <end position="20"/>
    </location>
</feature>
<keyword evidence="8" id="KW-0206">Cytoskeleton</keyword>
<organism evidence="11 12">
    <name type="scientific">Diploptera punctata</name>
    <name type="common">Pacific beetle cockroach</name>
    <dbReference type="NCBI Taxonomy" id="6984"/>
    <lineage>
        <taxon>Eukaryota</taxon>
        <taxon>Metazoa</taxon>
        <taxon>Ecdysozoa</taxon>
        <taxon>Arthropoda</taxon>
        <taxon>Hexapoda</taxon>
        <taxon>Insecta</taxon>
        <taxon>Pterygota</taxon>
        <taxon>Neoptera</taxon>
        <taxon>Polyneoptera</taxon>
        <taxon>Dictyoptera</taxon>
        <taxon>Blattodea</taxon>
        <taxon>Blaberoidea</taxon>
        <taxon>Blaberidae</taxon>
        <taxon>Diplopterinae</taxon>
        <taxon>Diploptera</taxon>
    </lineage>
</organism>
<keyword evidence="7 9" id="KW-0175">Coiled coil</keyword>
<evidence type="ECO:0000256" key="4">
    <source>
        <dbReference type="ARBA" id="ARBA00022490"/>
    </source>
</evidence>
<dbReference type="GO" id="GO:0060271">
    <property type="term" value="P:cilium assembly"/>
    <property type="evidence" value="ECO:0007669"/>
    <property type="project" value="TreeGrafter"/>
</dbReference>
<dbReference type="PANTHER" id="PTHR34031:SF1">
    <property type="entry name" value="CENTROSOMAL PROTEIN OF 162 KDA"/>
    <property type="match status" value="1"/>
</dbReference>
<evidence type="ECO:0000256" key="6">
    <source>
        <dbReference type="ARBA" id="ARBA00022794"/>
    </source>
</evidence>
<keyword evidence="6" id="KW-0970">Cilium biogenesis/degradation</keyword>
<keyword evidence="5" id="KW-0493">Microtubule</keyword>
<evidence type="ECO:0000313" key="11">
    <source>
        <dbReference type="EMBL" id="KAJ9576870.1"/>
    </source>
</evidence>
<evidence type="ECO:0000256" key="10">
    <source>
        <dbReference type="SAM" id="MobiDB-lite"/>
    </source>
</evidence>
<feature type="coiled-coil region" evidence="9">
    <location>
        <begin position="495"/>
        <end position="574"/>
    </location>
</feature>
<evidence type="ECO:0000256" key="9">
    <source>
        <dbReference type="SAM" id="Coils"/>
    </source>
</evidence>
<feature type="region of interest" description="Disordered" evidence="10">
    <location>
        <begin position="366"/>
        <end position="426"/>
    </location>
</feature>
<feature type="compositionally biased region" description="Basic and acidic residues" evidence="10">
    <location>
        <begin position="366"/>
        <end position="377"/>
    </location>
</feature>
<reference evidence="11" key="1">
    <citation type="journal article" date="2023" name="IScience">
        <title>Live-bearing cockroach genome reveals convergent evolutionary mechanisms linked to viviparity in insects and beyond.</title>
        <authorList>
            <person name="Fouks B."/>
            <person name="Harrison M.C."/>
            <person name="Mikhailova A.A."/>
            <person name="Marchal E."/>
            <person name="English S."/>
            <person name="Carruthers M."/>
            <person name="Jennings E.C."/>
            <person name="Chiamaka E.L."/>
            <person name="Frigard R.A."/>
            <person name="Pippel M."/>
            <person name="Attardo G.M."/>
            <person name="Benoit J.B."/>
            <person name="Bornberg-Bauer E."/>
            <person name="Tobe S.S."/>
        </authorList>
    </citation>
    <scope>NUCLEOTIDE SEQUENCE</scope>
    <source>
        <strain evidence="11">Stay&amp;Tobe</strain>
    </source>
</reference>
<dbReference type="InterPro" id="IPR038774">
    <property type="entry name" value="CEP162-like"/>
</dbReference>
<keyword evidence="12" id="KW-1185">Reference proteome</keyword>
<evidence type="ECO:0000256" key="5">
    <source>
        <dbReference type="ARBA" id="ARBA00022701"/>
    </source>
</evidence>
<dbReference type="PANTHER" id="PTHR34031">
    <property type="entry name" value="CENTROSOMAL PROTEIN OF 162 KDA"/>
    <property type="match status" value="1"/>
</dbReference>
<proteinExistence type="inferred from homology"/>
<evidence type="ECO:0000313" key="12">
    <source>
        <dbReference type="Proteomes" id="UP001233999"/>
    </source>
</evidence>
<evidence type="ECO:0000256" key="8">
    <source>
        <dbReference type="ARBA" id="ARBA00023212"/>
    </source>
</evidence>
<evidence type="ECO:0000256" key="7">
    <source>
        <dbReference type="ARBA" id="ARBA00023054"/>
    </source>
</evidence>
<protein>
    <recommendedName>
        <fullName evidence="3">Centrosomal protein of 162 kDa</fullName>
    </recommendedName>
</protein>
<evidence type="ECO:0000256" key="3">
    <source>
        <dbReference type="ARBA" id="ARBA00021406"/>
    </source>
</evidence>
<evidence type="ECO:0000256" key="2">
    <source>
        <dbReference type="ARBA" id="ARBA00009485"/>
    </source>
</evidence>
<feature type="coiled-coil region" evidence="9">
    <location>
        <begin position="59"/>
        <end position="187"/>
    </location>
</feature>
<accession>A0AAD7ZAM1</accession>
<dbReference type="AlphaFoldDB" id="A0AAD7ZAM1"/>
<feature type="coiled-coil region" evidence="9">
    <location>
        <begin position="218"/>
        <end position="263"/>
    </location>
</feature>
<gene>
    <name evidence="11" type="ORF">L9F63_006569</name>
</gene>
<dbReference type="GO" id="GO:0005879">
    <property type="term" value="C:axonemal microtubule"/>
    <property type="evidence" value="ECO:0007669"/>
    <property type="project" value="TreeGrafter"/>
</dbReference>
<dbReference type="Gene3D" id="1.10.287.1490">
    <property type="match status" value="1"/>
</dbReference>
<sequence>MKSKEQSFTEERQLLTSARQDHEVKRLTEKLKDKDETIGRINLFTREPMDKHAKLELVTEELVSSNKILKAELEKYKRAMTKVAMAPVKSTLKNVEVDKFKEEIAKREREVDEMRKDLHMAQSELVTTKASVSEHQLQIGELETKVSELQTALTKERSQVKTQILKSEEDKKKIQDLNRQVREMERILKRHHPNSISALILTANSESMDSASGQTPRVKFLENRVQQLEQEIAKKESDSQAKLQEIQNKLQEMKVKYEEHTSDLELQLATAKHQSHMWRQTAEKIEAKVSPESKPEQQPVRESKMIKKALPPPMVIAVGAPPPNALAVREDSHLVATIRGLKQELTTKERELVKVRRELEETIKTNRRLQKERERHLGIVPVPSRPPAVRGPPRDEQSSESSQRSSTKVYEVVSPPEYQENVTKLEQENGKLRQELMRLEEEYRSLHSKRLEDLNLLQEEHEAEIDHLISDHMTRNSNPHVSDLQNQLCTQQSLIDHLKEQLRRTEERQEELELLRVERVHLEKNNMELHKKLADLRNIMTPEMVQYEALQEKLAELERRHEVREQKLQAMVKDLLRRNAEQRALSGDDSNAITMREKLLDKNRQLCLYRAEIDRILNTLREFNKHKKSGNAIS</sequence>
<reference evidence="11" key="2">
    <citation type="submission" date="2023-05" db="EMBL/GenBank/DDBJ databases">
        <authorList>
            <person name="Fouks B."/>
        </authorList>
    </citation>
    <scope>NUCLEOTIDE SEQUENCE</scope>
    <source>
        <strain evidence="11">Stay&amp;Tobe</strain>
        <tissue evidence="11">Testes</tissue>
    </source>
</reference>